<dbReference type="RefSeq" id="WP_398282212.1">
    <property type="nucleotide sequence ID" value="NZ_JBITLV010000005.1"/>
</dbReference>
<feature type="transmembrane region" description="Helical" evidence="1">
    <location>
        <begin position="185"/>
        <end position="206"/>
    </location>
</feature>
<evidence type="ECO:0000313" key="2">
    <source>
        <dbReference type="EMBL" id="MFI7588485.1"/>
    </source>
</evidence>
<keyword evidence="1" id="KW-0812">Transmembrane</keyword>
<name>A0ABW8AQ36_9ACTN</name>
<keyword evidence="1" id="KW-1133">Transmembrane helix</keyword>
<evidence type="ECO:0000313" key="3">
    <source>
        <dbReference type="Proteomes" id="UP001612915"/>
    </source>
</evidence>
<feature type="transmembrane region" description="Helical" evidence="1">
    <location>
        <begin position="62"/>
        <end position="81"/>
    </location>
</feature>
<dbReference type="EMBL" id="JBITLV010000005">
    <property type="protein sequence ID" value="MFI7588485.1"/>
    <property type="molecule type" value="Genomic_DNA"/>
</dbReference>
<accession>A0ABW8AQ36</accession>
<feature type="transmembrane region" description="Helical" evidence="1">
    <location>
        <begin position="352"/>
        <end position="373"/>
    </location>
</feature>
<protein>
    <recommendedName>
        <fullName evidence="4">Integral membrane protein</fullName>
    </recommendedName>
</protein>
<feature type="transmembrane region" description="Helical" evidence="1">
    <location>
        <begin position="394"/>
        <end position="415"/>
    </location>
</feature>
<proteinExistence type="predicted"/>
<feature type="transmembrane region" description="Helical" evidence="1">
    <location>
        <begin position="267"/>
        <end position="294"/>
    </location>
</feature>
<sequence length="464" mass="47302">MSAPRRPPSNGRRPDGTGADVAAAAAAVALVTVAAVVGGLLVGRGVPVLAGAAPLFARIEPVLGPGVLLPVAVGALLVVVLPPLAERVVWRAVAPLAFAGALAWTVALALSRGVGGVRDPLTTRHEYLVDVPRIRAGSWHDFLTGFAVSIPAGAPQPWATHVSGHPPGMTAIFVALDAAGLTGPWPASLACLLGWAVAVVAVTATLRRVVGEALARQALPYLVLSPAVVWAGVSADALLAGFGALGVYLLARAATGALAWAVPAGLVLGWCCFLSYGAPLVAVPALAVLVVGARRVGPSTRSSRRVAAAVVLAAGAAVVVVGAFALAGFAWWDGYSAVRGRYLAGFGGLRPYGYWVWADFGALAVAAGPAVAAGLARAGRLVASRGPGEPGRRALALVAVAAFGAVLLAALSGMSKAEVERIWLPWTVWLTAVGALLPPRRVRWWLLAQWVLALAVEQLLHTPW</sequence>
<organism evidence="2 3">
    <name type="scientific">Spongisporangium articulatum</name>
    <dbReference type="NCBI Taxonomy" id="3362603"/>
    <lineage>
        <taxon>Bacteria</taxon>
        <taxon>Bacillati</taxon>
        <taxon>Actinomycetota</taxon>
        <taxon>Actinomycetes</taxon>
        <taxon>Kineosporiales</taxon>
        <taxon>Kineosporiaceae</taxon>
        <taxon>Spongisporangium</taxon>
    </lineage>
</organism>
<feature type="transmembrane region" description="Helical" evidence="1">
    <location>
        <begin position="421"/>
        <end position="437"/>
    </location>
</feature>
<keyword evidence="1" id="KW-0472">Membrane</keyword>
<dbReference type="Proteomes" id="UP001612915">
    <property type="component" value="Unassembled WGS sequence"/>
</dbReference>
<evidence type="ECO:0008006" key="4">
    <source>
        <dbReference type="Google" id="ProtNLM"/>
    </source>
</evidence>
<comment type="caution">
    <text evidence="2">The sequence shown here is derived from an EMBL/GenBank/DDBJ whole genome shotgun (WGS) entry which is preliminary data.</text>
</comment>
<feature type="transmembrane region" description="Helical" evidence="1">
    <location>
        <begin position="218"/>
        <end position="247"/>
    </location>
</feature>
<evidence type="ECO:0000256" key="1">
    <source>
        <dbReference type="SAM" id="Phobius"/>
    </source>
</evidence>
<keyword evidence="3" id="KW-1185">Reference proteome</keyword>
<feature type="transmembrane region" description="Helical" evidence="1">
    <location>
        <begin position="306"/>
        <end position="332"/>
    </location>
</feature>
<feature type="transmembrane region" description="Helical" evidence="1">
    <location>
        <begin position="21"/>
        <end position="42"/>
    </location>
</feature>
<reference evidence="2 3" key="1">
    <citation type="submission" date="2024-10" db="EMBL/GenBank/DDBJ databases">
        <title>The Natural Products Discovery Center: Release of the First 8490 Sequenced Strains for Exploring Actinobacteria Biosynthetic Diversity.</title>
        <authorList>
            <person name="Kalkreuter E."/>
            <person name="Kautsar S.A."/>
            <person name="Yang D."/>
            <person name="Bader C.D."/>
            <person name="Teijaro C.N."/>
            <person name="Fluegel L."/>
            <person name="Davis C.M."/>
            <person name="Simpson J.R."/>
            <person name="Lauterbach L."/>
            <person name="Steele A.D."/>
            <person name="Gui C."/>
            <person name="Meng S."/>
            <person name="Li G."/>
            <person name="Viehrig K."/>
            <person name="Ye F."/>
            <person name="Su P."/>
            <person name="Kiefer A.F."/>
            <person name="Nichols A."/>
            <person name="Cepeda A.J."/>
            <person name="Yan W."/>
            <person name="Fan B."/>
            <person name="Jiang Y."/>
            <person name="Adhikari A."/>
            <person name="Zheng C.-J."/>
            <person name="Schuster L."/>
            <person name="Cowan T.M."/>
            <person name="Smanski M.J."/>
            <person name="Chevrette M.G."/>
            <person name="De Carvalho L.P.S."/>
            <person name="Shen B."/>
        </authorList>
    </citation>
    <scope>NUCLEOTIDE SEQUENCE [LARGE SCALE GENOMIC DNA]</scope>
    <source>
        <strain evidence="2 3">NPDC049639</strain>
    </source>
</reference>
<feature type="transmembrane region" description="Helical" evidence="1">
    <location>
        <begin position="88"/>
        <end position="110"/>
    </location>
</feature>
<gene>
    <name evidence="2" type="ORF">ACIB24_15555</name>
</gene>